<dbReference type="InterPro" id="IPR011495">
    <property type="entry name" value="Sig_transdc_His_kin_sub2_dim/P"/>
</dbReference>
<evidence type="ECO:0000259" key="6">
    <source>
        <dbReference type="PROSITE" id="PS50109"/>
    </source>
</evidence>
<feature type="domain" description="Response regulatory" evidence="7">
    <location>
        <begin position="389"/>
        <end position="504"/>
    </location>
</feature>
<keyword evidence="3 4" id="KW-0597">Phosphoprotein</keyword>
<keyword evidence="9" id="KW-1185">Reference proteome</keyword>
<dbReference type="Gene3D" id="3.40.50.2300">
    <property type="match status" value="2"/>
</dbReference>
<protein>
    <recommendedName>
        <fullName evidence="2">histidine kinase</fullName>
        <ecNumber evidence="2">2.7.13.3</ecNumber>
    </recommendedName>
</protein>
<dbReference type="InterPro" id="IPR005467">
    <property type="entry name" value="His_kinase_dom"/>
</dbReference>
<feature type="modified residue" description="4-aspartylphosphate" evidence="4">
    <location>
        <position position="439"/>
    </location>
</feature>
<evidence type="ECO:0000256" key="4">
    <source>
        <dbReference type="PROSITE-ProRule" id="PRU00169"/>
    </source>
</evidence>
<dbReference type="InterPro" id="IPR003594">
    <property type="entry name" value="HATPase_dom"/>
</dbReference>
<keyword evidence="5" id="KW-0175">Coiled coil</keyword>
<sequence>MPNRQPHLLYIDDDPALCRLVEVGFRRLGYRVSTAGSGADGIERLQPGHDVDVVALDHHMDGLNGLETLALIQHLSDPPPVVFVTGEVEGRVAISALKAGASDYVIKEASADFQVLLQAAIASAVEMQRQRRLRERAEAELLDSRDRFEALANERAILIHEVNHRVSNSLQLIASLLLVQSSAQQDTRSAEILLDAYKRVTAVGNVHKRLYRSDDVRFVDLADYLRGLVEDLRQSVDQKKNTLQFLASETRIGTDIAVPVGVIVTELVLNAMKYAYGDEGGAIRVSAERNGKRITFVVEDDGVGIAEEDWRRGRGIGNRIVMAMTEKIGGQLSVSGGGRGTRIEISFESEDPMAAEDETGRDSASVLIVTDSVSGGRPAPEAVNTAIGSLLLIEDDPMLRSVVAGNLEALGFTIIEAGSAGEARRCFAETADIRAALIDVGLPDARGDLLAAELRQELAGLPVILATGYDEKIFAERFGSDPATRVLPKPYSIEALVAALQALGVGPVPAPPAGEAARPSRLN</sequence>
<proteinExistence type="predicted"/>
<dbReference type="PANTHER" id="PTHR44591">
    <property type="entry name" value="STRESS RESPONSE REGULATOR PROTEIN 1"/>
    <property type="match status" value="1"/>
</dbReference>
<dbReference type="EMBL" id="JBHRYJ010000004">
    <property type="protein sequence ID" value="MFC3677249.1"/>
    <property type="molecule type" value="Genomic_DNA"/>
</dbReference>
<evidence type="ECO:0000256" key="5">
    <source>
        <dbReference type="SAM" id="Coils"/>
    </source>
</evidence>
<dbReference type="EC" id="2.7.13.3" evidence="2"/>
<dbReference type="Pfam" id="PF02518">
    <property type="entry name" value="HATPase_c"/>
    <property type="match status" value="1"/>
</dbReference>
<dbReference type="SUPFAM" id="SSF52172">
    <property type="entry name" value="CheY-like"/>
    <property type="match status" value="2"/>
</dbReference>
<dbReference type="RefSeq" id="WP_379728790.1">
    <property type="nucleotide sequence ID" value="NZ_JBHRYJ010000004.1"/>
</dbReference>
<reference evidence="9" key="1">
    <citation type="journal article" date="2019" name="Int. J. Syst. Evol. Microbiol.">
        <title>The Global Catalogue of Microorganisms (GCM) 10K type strain sequencing project: providing services to taxonomists for standard genome sequencing and annotation.</title>
        <authorList>
            <consortium name="The Broad Institute Genomics Platform"/>
            <consortium name="The Broad Institute Genome Sequencing Center for Infectious Disease"/>
            <person name="Wu L."/>
            <person name="Ma J."/>
        </authorList>
    </citation>
    <scope>NUCLEOTIDE SEQUENCE [LARGE SCALE GENOMIC DNA]</scope>
    <source>
        <strain evidence="9">KCTC 42182</strain>
    </source>
</reference>
<comment type="caution">
    <text evidence="8">The sequence shown here is derived from an EMBL/GenBank/DDBJ whole genome shotgun (WGS) entry which is preliminary data.</text>
</comment>
<dbReference type="Gene3D" id="3.30.565.10">
    <property type="entry name" value="Histidine kinase-like ATPase, C-terminal domain"/>
    <property type="match status" value="1"/>
</dbReference>
<evidence type="ECO:0000259" key="7">
    <source>
        <dbReference type="PROSITE" id="PS50110"/>
    </source>
</evidence>
<dbReference type="InterPro" id="IPR011006">
    <property type="entry name" value="CheY-like_superfamily"/>
</dbReference>
<name>A0ABV7VIC6_9PROT</name>
<dbReference type="SMART" id="SM00448">
    <property type="entry name" value="REC"/>
    <property type="match status" value="2"/>
</dbReference>
<dbReference type="InterPro" id="IPR036890">
    <property type="entry name" value="HATPase_C_sf"/>
</dbReference>
<evidence type="ECO:0000313" key="8">
    <source>
        <dbReference type="EMBL" id="MFC3677249.1"/>
    </source>
</evidence>
<evidence type="ECO:0000256" key="2">
    <source>
        <dbReference type="ARBA" id="ARBA00012438"/>
    </source>
</evidence>
<evidence type="ECO:0000256" key="1">
    <source>
        <dbReference type="ARBA" id="ARBA00000085"/>
    </source>
</evidence>
<dbReference type="PRINTS" id="PR00344">
    <property type="entry name" value="BCTRLSENSOR"/>
</dbReference>
<organism evidence="8 9">
    <name type="scientific">Ferrovibrio xuzhouensis</name>
    <dbReference type="NCBI Taxonomy" id="1576914"/>
    <lineage>
        <taxon>Bacteria</taxon>
        <taxon>Pseudomonadati</taxon>
        <taxon>Pseudomonadota</taxon>
        <taxon>Alphaproteobacteria</taxon>
        <taxon>Rhodospirillales</taxon>
        <taxon>Rhodospirillaceae</taxon>
        <taxon>Ferrovibrio</taxon>
    </lineage>
</organism>
<accession>A0ABV7VIC6</accession>
<gene>
    <name evidence="8" type="ORF">ACFOOQ_16960</name>
</gene>
<dbReference type="Proteomes" id="UP001595711">
    <property type="component" value="Unassembled WGS sequence"/>
</dbReference>
<dbReference type="SUPFAM" id="SSF55874">
    <property type="entry name" value="ATPase domain of HSP90 chaperone/DNA topoisomerase II/histidine kinase"/>
    <property type="match status" value="1"/>
</dbReference>
<dbReference type="Pfam" id="PF00072">
    <property type="entry name" value="Response_reg"/>
    <property type="match status" value="2"/>
</dbReference>
<evidence type="ECO:0000256" key="3">
    <source>
        <dbReference type="ARBA" id="ARBA00022553"/>
    </source>
</evidence>
<dbReference type="InterPro" id="IPR001789">
    <property type="entry name" value="Sig_transdc_resp-reg_receiver"/>
</dbReference>
<feature type="domain" description="Response regulatory" evidence="7">
    <location>
        <begin position="7"/>
        <end position="122"/>
    </location>
</feature>
<dbReference type="InterPro" id="IPR004358">
    <property type="entry name" value="Sig_transdc_His_kin-like_C"/>
</dbReference>
<dbReference type="Pfam" id="PF07568">
    <property type="entry name" value="HisKA_2"/>
    <property type="match status" value="1"/>
</dbReference>
<dbReference type="SMART" id="SM00387">
    <property type="entry name" value="HATPase_c"/>
    <property type="match status" value="1"/>
</dbReference>
<feature type="domain" description="Histidine kinase" evidence="6">
    <location>
        <begin position="161"/>
        <end position="351"/>
    </location>
</feature>
<evidence type="ECO:0000313" key="9">
    <source>
        <dbReference type="Proteomes" id="UP001595711"/>
    </source>
</evidence>
<dbReference type="InterPro" id="IPR050595">
    <property type="entry name" value="Bact_response_regulator"/>
</dbReference>
<comment type="catalytic activity">
    <reaction evidence="1">
        <text>ATP + protein L-histidine = ADP + protein N-phospho-L-histidine.</text>
        <dbReference type="EC" id="2.7.13.3"/>
    </reaction>
</comment>
<dbReference type="PROSITE" id="PS50109">
    <property type="entry name" value="HIS_KIN"/>
    <property type="match status" value="1"/>
</dbReference>
<dbReference type="CDD" id="cd00156">
    <property type="entry name" value="REC"/>
    <property type="match status" value="1"/>
</dbReference>
<dbReference type="PANTHER" id="PTHR44591:SF3">
    <property type="entry name" value="RESPONSE REGULATORY DOMAIN-CONTAINING PROTEIN"/>
    <property type="match status" value="1"/>
</dbReference>
<feature type="modified residue" description="4-aspartylphosphate" evidence="4">
    <location>
        <position position="57"/>
    </location>
</feature>
<feature type="coiled-coil region" evidence="5">
    <location>
        <begin position="127"/>
        <end position="154"/>
    </location>
</feature>
<dbReference type="PROSITE" id="PS50110">
    <property type="entry name" value="RESPONSE_REGULATORY"/>
    <property type="match status" value="2"/>
</dbReference>